<feature type="domain" description="IclR-ED" evidence="5">
    <location>
        <begin position="88"/>
        <end position="273"/>
    </location>
</feature>
<accession>A0ABU2DLR0</accession>
<dbReference type="InterPro" id="IPR036388">
    <property type="entry name" value="WH-like_DNA-bd_sf"/>
</dbReference>
<proteinExistence type="predicted"/>
<dbReference type="SUPFAM" id="SSF55781">
    <property type="entry name" value="GAF domain-like"/>
    <property type="match status" value="1"/>
</dbReference>
<protein>
    <submittedName>
        <fullName evidence="6">Helix-turn-helix domain-containing protein</fullName>
    </submittedName>
</protein>
<keyword evidence="2" id="KW-0238">DNA-binding</keyword>
<dbReference type="SUPFAM" id="SSF46785">
    <property type="entry name" value="Winged helix' DNA-binding domain"/>
    <property type="match status" value="1"/>
</dbReference>
<dbReference type="EMBL" id="JAVKVN010000015">
    <property type="protein sequence ID" value="MDR7949069.1"/>
    <property type="molecule type" value="Genomic_DNA"/>
</dbReference>
<name>A0ABU2DLR0_ACHAE</name>
<dbReference type="Gene3D" id="1.10.10.10">
    <property type="entry name" value="Winged helix-like DNA-binding domain superfamily/Winged helix DNA-binding domain"/>
    <property type="match status" value="1"/>
</dbReference>
<evidence type="ECO:0000313" key="6">
    <source>
        <dbReference type="EMBL" id="MDR7949069.1"/>
    </source>
</evidence>
<reference evidence="7" key="1">
    <citation type="submission" date="2023-07" db="EMBL/GenBank/DDBJ databases">
        <title>Glyphosate-induced phosphonatase operons in soil bacteria of genus Achromobacter.</title>
        <authorList>
            <person name="Epiktetov D.O."/>
            <person name="Sviridov A.V."/>
            <person name="Tarlachkov S.V."/>
            <person name="Shushkova T.V."/>
            <person name="Toropygin I.Y."/>
            <person name="Leontievsky A."/>
        </authorList>
    </citation>
    <scope>NUCLEOTIDE SEQUENCE [LARGE SCALE GENOMIC DNA]</scope>
    <source>
        <strain evidence="7">Kg 16</strain>
    </source>
</reference>
<keyword evidence="1" id="KW-0805">Transcription regulation</keyword>
<dbReference type="Pfam" id="PF01614">
    <property type="entry name" value="IclR_C"/>
    <property type="match status" value="1"/>
</dbReference>
<evidence type="ECO:0000256" key="2">
    <source>
        <dbReference type="ARBA" id="ARBA00023125"/>
    </source>
</evidence>
<dbReference type="InterPro" id="IPR036390">
    <property type="entry name" value="WH_DNA-bd_sf"/>
</dbReference>
<sequence>MARTSNLLTDLRATLDEKKDSRHFVTALSRGLDILALFTRDVTAMGNEEIARSTGLARSTVTRLTYTLATTKHLVYDSALKKYKLGPATMSWSYAVMDSVAGVQALSPFLQDFADQMRASTVALNIQAGSEVIYVARVSGPAQVQMRTGIGTRLKLWQAAAGRVFWSISDETRKHEVLQELQNQPSDIRDRIVEEMEAAQAEWDRYGFCTSIGAWRLGINAVACPCGDGSENGWKYVVSCAGMSEEYDLETLKHKIAPQLKDFARFLAPKLATC</sequence>
<keyword evidence="7" id="KW-1185">Reference proteome</keyword>
<dbReference type="Proteomes" id="UP001264156">
    <property type="component" value="Unassembled WGS sequence"/>
</dbReference>
<gene>
    <name evidence="6" type="ORF">RIU57_28375</name>
</gene>
<dbReference type="InterPro" id="IPR014757">
    <property type="entry name" value="Tscrpt_reg_IclR_C"/>
</dbReference>
<feature type="domain" description="HTH iclR-type" evidence="4">
    <location>
        <begin position="25"/>
        <end position="87"/>
    </location>
</feature>
<organism evidence="6 7">
    <name type="scientific">Achromobacter aegrifaciens</name>
    <dbReference type="NCBI Taxonomy" id="1287736"/>
    <lineage>
        <taxon>Bacteria</taxon>
        <taxon>Pseudomonadati</taxon>
        <taxon>Pseudomonadota</taxon>
        <taxon>Betaproteobacteria</taxon>
        <taxon>Burkholderiales</taxon>
        <taxon>Alcaligenaceae</taxon>
        <taxon>Achromobacter</taxon>
    </lineage>
</organism>
<dbReference type="PROSITE" id="PS51077">
    <property type="entry name" value="HTH_ICLR"/>
    <property type="match status" value="1"/>
</dbReference>
<evidence type="ECO:0000256" key="1">
    <source>
        <dbReference type="ARBA" id="ARBA00023015"/>
    </source>
</evidence>
<dbReference type="Pfam" id="PF09339">
    <property type="entry name" value="HTH_IclR"/>
    <property type="match status" value="1"/>
</dbReference>
<dbReference type="RefSeq" id="WP_198140027.1">
    <property type="nucleotide sequence ID" value="NZ_JAVKVN010000015.1"/>
</dbReference>
<comment type="caution">
    <text evidence="6">The sequence shown here is derived from an EMBL/GenBank/DDBJ whole genome shotgun (WGS) entry which is preliminary data.</text>
</comment>
<evidence type="ECO:0000313" key="7">
    <source>
        <dbReference type="Proteomes" id="UP001264156"/>
    </source>
</evidence>
<keyword evidence="3" id="KW-0804">Transcription</keyword>
<dbReference type="Gene3D" id="3.30.450.40">
    <property type="match status" value="1"/>
</dbReference>
<dbReference type="InterPro" id="IPR029016">
    <property type="entry name" value="GAF-like_dom_sf"/>
</dbReference>
<dbReference type="InterPro" id="IPR050707">
    <property type="entry name" value="HTH_MetabolicPath_Reg"/>
</dbReference>
<dbReference type="PANTHER" id="PTHR30136">
    <property type="entry name" value="HELIX-TURN-HELIX TRANSCRIPTIONAL REGULATOR, ICLR FAMILY"/>
    <property type="match status" value="1"/>
</dbReference>
<evidence type="ECO:0000259" key="4">
    <source>
        <dbReference type="PROSITE" id="PS51077"/>
    </source>
</evidence>
<dbReference type="InterPro" id="IPR005471">
    <property type="entry name" value="Tscrpt_reg_IclR_N"/>
</dbReference>
<dbReference type="SMART" id="SM00346">
    <property type="entry name" value="HTH_ICLR"/>
    <property type="match status" value="1"/>
</dbReference>
<dbReference type="PANTHER" id="PTHR30136:SF33">
    <property type="entry name" value="TRANSCRIPTIONAL REGULATORY PROTEIN"/>
    <property type="match status" value="1"/>
</dbReference>
<evidence type="ECO:0000259" key="5">
    <source>
        <dbReference type="PROSITE" id="PS51078"/>
    </source>
</evidence>
<evidence type="ECO:0000256" key="3">
    <source>
        <dbReference type="ARBA" id="ARBA00023163"/>
    </source>
</evidence>
<dbReference type="PROSITE" id="PS51078">
    <property type="entry name" value="ICLR_ED"/>
    <property type="match status" value="1"/>
</dbReference>